<feature type="domain" description="Bacterial Ig-like" evidence="2">
    <location>
        <begin position="941"/>
        <end position="1032"/>
    </location>
</feature>
<feature type="domain" description="Bacterial Ig-like" evidence="2">
    <location>
        <begin position="532"/>
        <end position="610"/>
    </location>
</feature>
<dbReference type="NCBIfam" id="NF033510">
    <property type="entry name" value="Ca_tandemer"/>
    <property type="match status" value="10"/>
</dbReference>
<proteinExistence type="predicted"/>
<feature type="domain" description="Bacterial Ig-like" evidence="2">
    <location>
        <begin position="412"/>
        <end position="500"/>
    </location>
</feature>
<evidence type="ECO:0000259" key="2">
    <source>
        <dbReference type="Pfam" id="PF19077"/>
    </source>
</evidence>
<dbReference type="InterPro" id="IPR044016">
    <property type="entry name" value="Big_13"/>
</dbReference>
<evidence type="ECO:0000313" key="3">
    <source>
        <dbReference type="EMBL" id="PRB90097.1"/>
    </source>
</evidence>
<feature type="domain" description="Bacterial Ig-like" evidence="2">
    <location>
        <begin position="745"/>
        <end position="817"/>
    </location>
</feature>
<dbReference type="Gene3D" id="2.60.40.10">
    <property type="entry name" value="Immunoglobulins"/>
    <property type="match status" value="11"/>
</dbReference>
<feature type="region of interest" description="Disordered" evidence="1">
    <location>
        <begin position="183"/>
        <end position="220"/>
    </location>
</feature>
<protein>
    <submittedName>
        <fullName evidence="3">Biofilm associated protein A</fullName>
    </submittedName>
</protein>
<dbReference type="RefSeq" id="WP_105226831.1">
    <property type="nucleotide sequence ID" value="NZ_PCQE01000073.1"/>
</dbReference>
<reference evidence="3 4" key="1">
    <citation type="submission" date="2017-09" db="EMBL/GenBank/DDBJ databases">
        <title>Genomic, metabolic, and phenotypic characteristics of bacterial isolates from the natural microbiome of the model nematode Caenorhabditis elegans.</title>
        <authorList>
            <person name="Zimmermann J."/>
            <person name="Obeng N."/>
            <person name="Yang W."/>
            <person name="Obeng O."/>
            <person name="Kissoyan K."/>
            <person name="Pees B."/>
            <person name="Dirksen P."/>
            <person name="Hoppner M."/>
            <person name="Franke A."/>
            <person name="Rosenstiel P."/>
            <person name="Leippe M."/>
            <person name="Dierking K."/>
            <person name="Kaleta C."/>
            <person name="Schulenburg H."/>
        </authorList>
    </citation>
    <scope>NUCLEOTIDE SEQUENCE [LARGE SCALE GENOMIC DNA]</scope>
    <source>
        <strain evidence="3 4">MYb184</strain>
    </source>
</reference>
<evidence type="ECO:0000313" key="4">
    <source>
        <dbReference type="Proteomes" id="UP000239458"/>
    </source>
</evidence>
<feature type="domain" description="Bacterial Ig-like" evidence="2">
    <location>
        <begin position="308"/>
        <end position="387"/>
    </location>
</feature>
<organism evidence="3 4">
    <name type="scientific">Pseudomonas cedrina</name>
    <dbReference type="NCBI Taxonomy" id="651740"/>
    <lineage>
        <taxon>Bacteria</taxon>
        <taxon>Pseudomonadati</taxon>
        <taxon>Pseudomonadota</taxon>
        <taxon>Gammaproteobacteria</taxon>
        <taxon>Pseudomonadales</taxon>
        <taxon>Pseudomonadaceae</taxon>
        <taxon>Pseudomonas</taxon>
    </lineage>
</organism>
<feature type="domain" description="Bacterial Ig-like" evidence="2">
    <location>
        <begin position="1161"/>
        <end position="1240"/>
    </location>
</feature>
<dbReference type="Proteomes" id="UP000239458">
    <property type="component" value="Unassembled WGS sequence"/>
</dbReference>
<dbReference type="InterPro" id="IPR013783">
    <property type="entry name" value="Ig-like_fold"/>
</dbReference>
<name>A0A2S9D5K2_PSECE</name>
<feature type="domain" description="Bacterial Ig-like" evidence="2">
    <location>
        <begin position="1044"/>
        <end position="1134"/>
    </location>
</feature>
<feature type="domain" description="Bacterial Ig-like" evidence="2">
    <location>
        <begin position="634"/>
        <end position="720"/>
    </location>
</feature>
<feature type="region of interest" description="Disordered" evidence="1">
    <location>
        <begin position="636"/>
        <end position="658"/>
    </location>
</feature>
<feature type="domain" description="Bacterial Ig-like" evidence="2">
    <location>
        <begin position="1250"/>
        <end position="1344"/>
    </location>
</feature>
<dbReference type="EMBL" id="PCQE01000073">
    <property type="protein sequence ID" value="PRB90097.1"/>
    <property type="molecule type" value="Genomic_DNA"/>
</dbReference>
<comment type="caution">
    <text evidence="3">The sequence shown here is derived from an EMBL/GenBank/DDBJ whole genome shotgun (WGS) entry which is preliminary data.</text>
</comment>
<feature type="domain" description="Bacterial Ig-like" evidence="2">
    <location>
        <begin position="844"/>
        <end position="927"/>
    </location>
</feature>
<accession>A0A2S9D5K2</accession>
<evidence type="ECO:0000256" key="1">
    <source>
        <dbReference type="SAM" id="MobiDB-lite"/>
    </source>
</evidence>
<gene>
    <name evidence="3" type="ORF">CQ006_25870</name>
</gene>
<sequence length="1760" mass="178682">MNANAVNVAVVDGKTITQTVELSTVKNGQPIRIKAVQGGKYILGEGEKGIAPENITIKRVGKDLHVALEGSDPDQPQLIIEDFEGSGGQLVGIAEDGSYYPYISSDAEQDRSAAFLIEGVDAPQVLGSQELTGFGNGLVAGGGIGWFWPTLLGLGALGLLGGIYAATRDDGSKKDAVVPVNTDKGSVGNVHDDVGDKQGAILPGESTDDRTPTFTGIGRPGTSVEIVDNGKVIGTAPVGDDGKWEFTPAEPGLDDGSHNIVIIPVDKDGNKGDPSPGHEIIVDTVAPARPLIDGIYDDVAPQEGLIASGGHTNDTTPTINGTSEADAIIRIYDNGVEIGSIQADGDGKWSFTPDPALAEGPHEFTITAEDAAGNISAPSLPFPIIIDITAPDKPGSGTGAVDEAIDDFGPITGPIDSGDTTDDKTPTFTGGGLEPGDTVVIIDNGTEIGTAIVDEDGKWEFTPEEPGLGEGSHEIVVVIRDPAGNESEPSDPPYVVIIDTTNPGKPGAGTGGIDDALDNVGPIQGSIGDGEDTDDTTPTLVGTGGTPGNTVIIIDNGIEIGTAPVRDDGTWEFTPNPPLTEGSHEIVVVIRDPNGNESEPSDPHTIIVDTTAPGKPGTGTGGIDDVLDDVGPITGPIGNGGDTDDTTPTLEGSGAEPGDTVIIIDNGVEIGTAPVRGDGTWEFTPSPPLAQGPHELVVVIRDPAGNESVPSDPHLIIVDTVAPGVPTLDTVYDDQGAIQDFLDSGDTTDDASPELAGTAESGSLVTIYDNGIAIGSVIAAGGNWTFTPALPLSNGPHTLTVTATDAAGNESAPTPGFDLDVLAGGAPTAPAIISVFDDQGASQGPLAQNEFTDDAQPTISGTGADGDVISVFSNGNLLGTVPVVGGQWSFTPATPLPQGLNNLTALATNAAGNPSPATGDYPINVDTLAPGAPGALTLADDVGAITGPINANDTTDDANPTFGGTAEAGSVVMIYDNNLLIGSTSADPTTGAWSFTPATPLGDGPHSLSAQTVDSAGNRSPMSAAIPFIVDTSAVVISITSVVDNTGTVTGDLSNGQSTDDTTPTLNGQATPGAVVSVYDGLTLLGTVTAHATTGQWTFTTPVLGEGSHQLTATATTPAIGESAPTPVFEVVIDLTAPGVPAIDEVTDDVGAIQGPVPNGDSTDDTTPTLSGSGQTFGEIVMIYDNGLLIGSAPVMGDGSWSYTPTTPLNDGQHPITVVAVDPAGNASAPSAPWTVVIDTTAPVATAVIDSMGKDSGADSGDFLTNDGSAGRLIQGSLTAALVAGETVQVSTDGGTTWLDALMNADGTWSFIDQNSHASDWTIQTRVVDAAGNANTTSQAVSLDSLAPDAPDEFSINGTTVTVTFDGSSLLEGDTLQVVVGSERFEQVLTQAQIDAGTVDVATTAGVSMTNTSASFIDQAGNSSQVLTFHTSSVDFEDTTPVRVGEGTSMDFGVFTFRWDDGAVDSVGWPRGIVAAGTTTGEGLVTPSIGLGVWGGTTQDARVTLNNGETATGVTFQIGELTASMMLRFFDAAGNEVHTHPVPDTGGPNIATVDVTLPAGVEYSYFELDTLDAQYFWLDDIVFQGMSPDGFEKNDPATTQTIDGTGAYYGDDAENIFLLGDVVHLNAADSVINGGAGVDTLSLTGADQTLDLSAIAGKLDSIEIIDITGTGNNTLNLSLGDVLEQGGSSLFTGDDAAQMMIKGNAGDVVNLDDLLPDGTDPGDWATAGTATVAGVVYNVYQHSTLDAQLLVQDGVATNLV</sequence>
<dbReference type="Pfam" id="PF19077">
    <property type="entry name" value="Big_13"/>
    <property type="match status" value="11"/>
</dbReference>
<feature type="domain" description="Bacterial Ig-like" evidence="2">
    <location>
        <begin position="205"/>
        <end position="284"/>
    </location>
</feature>